<organism evidence="3 4">
    <name type="scientific">Phaseolus coccineus</name>
    <name type="common">Scarlet runner bean</name>
    <name type="synonym">Phaseolus multiflorus</name>
    <dbReference type="NCBI Taxonomy" id="3886"/>
    <lineage>
        <taxon>Eukaryota</taxon>
        <taxon>Viridiplantae</taxon>
        <taxon>Streptophyta</taxon>
        <taxon>Embryophyta</taxon>
        <taxon>Tracheophyta</taxon>
        <taxon>Spermatophyta</taxon>
        <taxon>Magnoliopsida</taxon>
        <taxon>eudicotyledons</taxon>
        <taxon>Gunneridae</taxon>
        <taxon>Pentapetalae</taxon>
        <taxon>rosids</taxon>
        <taxon>fabids</taxon>
        <taxon>Fabales</taxon>
        <taxon>Fabaceae</taxon>
        <taxon>Papilionoideae</taxon>
        <taxon>50 kb inversion clade</taxon>
        <taxon>NPAAA clade</taxon>
        <taxon>indigoferoid/millettioid clade</taxon>
        <taxon>Phaseoleae</taxon>
        <taxon>Phaseolus</taxon>
    </lineage>
</organism>
<gene>
    <name evidence="3" type="ORF">VNO80_06660</name>
</gene>
<feature type="transmembrane region" description="Helical" evidence="2">
    <location>
        <begin position="14"/>
        <end position="34"/>
    </location>
</feature>
<sequence length="203" mass="23462">MPLVLLLFSRVKRLLSNSLCGIISVGTGIGMVILMPEKILEYGGIGRRRCRNSRICSRCKIQISLSSNMVRDVDDDMQDIMFSKRGCCFNIYCFGDNSKTRLSPEKKVQWWVKGWSKIREWSKVVARSKWKTFIRSFNKNRSIGYRKQGSFHYDARSYAQNFDDGTREKREEHYGWDFSSRYASVPTSAKSSMDLGKDGPSFT</sequence>
<reference evidence="3 4" key="1">
    <citation type="submission" date="2024-01" db="EMBL/GenBank/DDBJ databases">
        <title>The genomes of 5 underutilized Papilionoideae crops provide insights into root nodulation and disease resistanc.</title>
        <authorList>
            <person name="Jiang F."/>
        </authorList>
    </citation>
    <scope>NUCLEOTIDE SEQUENCE [LARGE SCALE GENOMIC DNA]</scope>
    <source>
        <strain evidence="3">JINMINGXINNONG_FW02</strain>
        <tissue evidence="3">Leaves</tissue>
    </source>
</reference>
<evidence type="ECO:0000313" key="3">
    <source>
        <dbReference type="EMBL" id="KAK7373260.1"/>
    </source>
</evidence>
<dbReference type="AlphaFoldDB" id="A0AAN9NH85"/>
<evidence type="ECO:0000313" key="4">
    <source>
        <dbReference type="Proteomes" id="UP001374584"/>
    </source>
</evidence>
<comment type="caution">
    <text evidence="3">The sequence shown here is derived from an EMBL/GenBank/DDBJ whole genome shotgun (WGS) entry which is preliminary data.</text>
</comment>
<evidence type="ECO:0000256" key="1">
    <source>
        <dbReference type="SAM" id="MobiDB-lite"/>
    </source>
</evidence>
<keyword evidence="2" id="KW-0472">Membrane</keyword>
<keyword evidence="4" id="KW-1185">Reference proteome</keyword>
<name>A0AAN9NH85_PHACN</name>
<evidence type="ECO:0000256" key="2">
    <source>
        <dbReference type="SAM" id="Phobius"/>
    </source>
</evidence>
<keyword evidence="2" id="KW-1133">Transmembrane helix</keyword>
<dbReference type="EMBL" id="JAYMYR010000003">
    <property type="protein sequence ID" value="KAK7373260.1"/>
    <property type="molecule type" value="Genomic_DNA"/>
</dbReference>
<accession>A0AAN9NH85</accession>
<keyword evidence="2" id="KW-0812">Transmembrane</keyword>
<proteinExistence type="predicted"/>
<dbReference type="Proteomes" id="UP001374584">
    <property type="component" value="Unassembled WGS sequence"/>
</dbReference>
<protein>
    <submittedName>
        <fullName evidence="3">Uncharacterized protein</fullName>
    </submittedName>
</protein>
<dbReference type="PANTHER" id="PTHR47076">
    <property type="entry name" value="NHL DOMAIN PROTEIN"/>
    <property type="match status" value="1"/>
</dbReference>
<dbReference type="PANTHER" id="PTHR47076:SF1">
    <property type="entry name" value="NHL DOMAIN PROTEIN"/>
    <property type="match status" value="1"/>
</dbReference>
<feature type="region of interest" description="Disordered" evidence="1">
    <location>
        <begin position="183"/>
        <end position="203"/>
    </location>
</feature>